<dbReference type="SMART" id="SM00368">
    <property type="entry name" value="LRR_RI"/>
    <property type="match status" value="4"/>
</dbReference>
<dbReference type="EC" id="3.1.3.16" evidence="1"/>
<sequence length="967" mass="113490">MKQLLDQTQISKEYNLETTDQSISNIYITNQKKNESFWTEKFNLLQFRNQYKQLQSKNILQTTLEQEKQGFKKHVYQWGGDKPQSSLNKGYLGKLNEKLRSEEEEKQENDYINNMQSTFEIHKYDNYPKPILGQNSEEIYYKNYKKIEKISEQNKYFQIQDSTQTSILKEIEKQKLLPCKLGIIKSKGENTDIKINNMHYGDKYAKVISQGIKQIQSITNFTLGKNRISKKGADDLLQIIARKATILDLEGNQISYIGCDHIGRALEARECKIEVLNLEDNKLGDKAINMILQSVLNNINNSLITLNISKNYISDKCTNSIVNVIEGSLSLREFYLHWNLLKGISGQLIFQTLSLNHSLKVLDLSCNSLGLGLSFSLEICTFFTNNKDLRHLDLSNNYIDFENSKKIAEGLEKNKTIYGLHYSGNTGYIDSRGFLVLEDNLNEDLTGMHIKQRINSCKVLPFNYSFKGQREKDLKDVCWICGGWDELEIEIEEKDKEDPVFIYFNFENYKQNYLGKNNFVYKRMLPPTQNLSFFFTQEDDPFINQKNVNQITTNPEGNIIQNIEIYDNSIINSLQIEKLNTLKIHKKQALLDENYLPLITILPRTRDPQYVPAKQKKTKAKWTFSISLMAKWRPDDEELIKKCFETDWENSKIPQKVKKQEDQDLLKAFLRQKYQKIKDLYKYFASFNPIQDVWCIQNGPWLELVDLMKIIDQKIKDADLNLKWTATISGGEKGNFRNPERGINRHQLMEAFVRIAEEKYILKYSKTQSFFEAMNLFWDEHLENIINEEKYNAQKWREEKYWNEECDYCLKNYKKIIDHVYKKFSKLKVKPGQIPFMSLDELQKIISLTAIAEDENFGTNVVNFAYNQSMMTQIDELQSDRIFQMSQVEFYEAIARIAEEASLPVGPGTVEEGFQWSWEKRKQQKLSHKFEGLILRMLNTVCDQQFKAGYTKVEKSMFCQDDDEEYQ</sequence>
<organism evidence="1 2">
    <name type="scientific">Ichthyophthirius multifiliis</name>
    <name type="common">White spot disease agent</name>
    <name type="synonym">Ich</name>
    <dbReference type="NCBI Taxonomy" id="5932"/>
    <lineage>
        <taxon>Eukaryota</taxon>
        <taxon>Sar</taxon>
        <taxon>Alveolata</taxon>
        <taxon>Ciliophora</taxon>
        <taxon>Intramacronucleata</taxon>
        <taxon>Oligohymenophorea</taxon>
        <taxon>Hymenostomatida</taxon>
        <taxon>Ophryoglenina</taxon>
        <taxon>Ichthyophthirius</taxon>
    </lineage>
</organism>
<dbReference type="Proteomes" id="UP000008983">
    <property type="component" value="Unassembled WGS sequence"/>
</dbReference>
<dbReference type="InParanoid" id="G0QUH0"/>
<dbReference type="GeneID" id="14907273"/>
<reference evidence="1 2" key="1">
    <citation type="submission" date="2011-07" db="EMBL/GenBank/DDBJ databases">
        <authorList>
            <person name="Coyne R."/>
            <person name="Brami D."/>
            <person name="Johnson J."/>
            <person name="Hostetler J."/>
            <person name="Hannick L."/>
            <person name="Clark T."/>
            <person name="Cassidy-Hanley D."/>
            <person name="Inman J."/>
        </authorList>
    </citation>
    <scope>NUCLEOTIDE SEQUENCE [LARGE SCALE GENOMIC DNA]</scope>
    <source>
        <strain evidence="1 2">G5</strain>
    </source>
</reference>
<dbReference type="EC" id="3.1.11.5" evidence="1"/>
<accession>G0QUH0</accession>
<gene>
    <name evidence="1" type="ORF">IMG5_117050</name>
</gene>
<dbReference type="Gene3D" id="3.80.10.10">
    <property type="entry name" value="Ribonuclease Inhibitor"/>
    <property type="match status" value="2"/>
</dbReference>
<dbReference type="PANTHER" id="PTHR24114">
    <property type="entry name" value="LEUCINE RICH REPEAT FAMILY PROTEIN"/>
    <property type="match status" value="1"/>
</dbReference>
<dbReference type="SUPFAM" id="SSF52047">
    <property type="entry name" value="RNI-like"/>
    <property type="match status" value="1"/>
</dbReference>
<dbReference type="InterPro" id="IPR032675">
    <property type="entry name" value="LRR_dom_sf"/>
</dbReference>
<name>G0QUH0_ICHMU</name>
<proteinExistence type="predicted"/>
<dbReference type="GO" id="GO:0004722">
    <property type="term" value="F:protein serine/threonine phosphatase activity"/>
    <property type="evidence" value="ECO:0007669"/>
    <property type="project" value="UniProtKB-EC"/>
</dbReference>
<keyword evidence="1" id="KW-0378">Hydrolase</keyword>
<dbReference type="OMA" id="MFAIVEE"/>
<dbReference type="PANTHER" id="PTHR24114:SF2">
    <property type="entry name" value="F-BOX DOMAIN-CONTAINING PROTEIN-RELATED"/>
    <property type="match status" value="1"/>
</dbReference>
<dbReference type="InterPro" id="IPR052394">
    <property type="entry name" value="LRR-containing"/>
</dbReference>
<dbReference type="AlphaFoldDB" id="G0QUH0"/>
<keyword evidence="2" id="KW-1185">Reference proteome</keyword>
<dbReference type="GO" id="GO:0008854">
    <property type="term" value="F:exodeoxyribonuclease V activity"/>
    <property type="evidence" value="ECO:0007669"/>
    <property type="project" value="UniProtKB-EC"/>
</dbReference>
<dbReference type="RefSeq" id="XP_004034626.1">
    <property type="nucleotide sequence ID" value="XM_004034578.1"/>
</dbReference>
<evidence type="ECO:0000313" key="1">
    <source>
        <dbReference type="EMBL" id="EGR31140.1"/>
    </source>
</evidence>
<dbReference type="EMBL" id="GL983912">
    <property type="protein sequence ID" value="EGR31140.1"/>
    <property type="molecule type" value="Genomic_DNA"/>
</dbReference>
<dbReference type="eggNOG" id="KOG4308">
    <property type="taxonomic scope" value="Eukaryota"/>
</dbReference>
<evidence type="ECO:0000313" key="2">
    <source>
        <dbReference type="Proteomes" id="UP000008983"/>
    </source>
</evidence>
<protein>
    <submittedName>
        <fullName evidence="1">Leucine rich repeat protein</fullName>
        <ecNumber evidence="1">3.1.11.5</ecNumber>
        <ecNumber evidence="1">3.1.3.16</ecNumber>
    </submittedName>
</protein>
<dbReference type="OrthoDB" id="415435at2759"/>
<dbReference type="STRING" id="857967.G0QUH0"/>